<name>A0AAV8X367_9CUCU</name>
<organism evidence="1 2">
    <name type="scientific">Rhamnusium bicolor</name>
    <dbReference type="NCBI Taxonomy" id="1586634"/>
    <lineage>
        <taxon>Eukaryota</taxon>
        <taxon>Metazoa</taxon>
        <taxon>Ecdysozoa</taxon>
        <taxon>Arthropoda</taxon>
        <taxon>Hexapoda</taxon>
        <taxon>Insecta</taxon>
        <taxon>Pterygota</taxon>
        <taxon>Neoptera</taxon>
        <taxon>Endopterygota</taxon>
        <taxon>Coleoptera</taxon>
        <taxon>Polyphaga</taxon>
        <taxon>Cucujiformia</taxon>
        <taxon>Chrysomeloidea</taxon>
        <taxon>Cerambycidae</taxon>
        <taxon>Lepturinae</taxon>
        <taxon>Rhagiini</taxon>
        <taxon>Rhamnusium</taxon>
    </lineage>
</organism>
<accession>A0AAV8X367</accession>
<keyword evidence="2" id="KW-1185">Reference proteome</keyword>
<reference evidence="1" key="1">
    <citation type="journal article" date="2023" name="Insect Mol. Biol.">
        <title>Genome sequencing provides insights into the evolution of gene families encoding plant cell wall-degrading enzymes in longhorned beetles.</title>
        <authorList>
            <person name="Shin N.R."/>
            <person name="Okamura Y."/>
            <person name="Kirsch R."/>
            <person name="Pauchet Y."/>
        </authorList>
    </citation>
    <scope>NUCLEOTIDE SEQUENCE</scope>
    <source>
        <strain evidence="1">RBIC_L_NR</strain>
    </source>
</reference>
<dbReference type="Proteomes" id="UP001162156">
    <property type="component" value="Unassembled WGS sequence"/>
</dbReference>
<sequence>MTQLTPVIVLLHNIGAVQEPVFMYQQLVLKLKGRKYLVKKPVQKTCELWGIWKCSTSRNQEIGKLITRDLNFLEANDITDEKKKKAVFLSLVGPATYELIRSLISPETIDKKTYKDITKVLTSHFAPKTSVIVCRFKFYRRDQLPNEGITAYIAELRHLAETCNFGSVLEDMLRDRLVCGVIEEALQRRLLAEPELTFDKAQKQAIAYETAVKHTSMLRECTGTQSTSAQVHKVPN</sequence>
<dbReference type="PANTHER" id="PTHR33198:SF19">
    <property type="entry name" value="CCHC-TYPE DOMAIN-CONTAINING PROTEIN"/>
    <property type="match status" value="1"/>
</dbReference>
<protein>
    <submittedName>
        <fullName evidence="1">Uncharacterized protein</fullName>
    </submittedName>
</protein>
<gene>
    <name evidence="1" type="ORF">NQ314_014231</name>
</gene>
<dbReference type="EMBL" id="JANEYF010003925">
    <property type="protein sequence ID" value="KAJ8933077.1"/>
    <property type="molecule type" value="Genomic_DNA"/>
</dbReference>
<comment type="caution">
    <text evidence="1">The sequence shown here is derived from an EMBL/GenBank/DDBJ whole genome shotgun (WGS) entry which is preliminary data.</text>
</comment>
<dbReference type="PANTHER" id="PTHR33198">
    <property type="entry name" value="ANK_REP_REGION DOMAIN-CONTAINING PROTEIN-RELATED"/>
    <property type="match status" value="1"/>
</dbReference>
<proteinExistence type="predicted"/>
<dbReference type="AlphaFoldDB" id="A0AAV8X367"/>
<evidence type="ECO:0000313" key="2">
    <source>
        <dbReference type="Proteomes" id="UP001162156"/>
    </source>
</evidence>
<evidence type="ECO:0000313" key="1">
    <source>
        <dbReference type="EMBL" id="KAJ8933077.1"/>
    </source>
</evidence>